<dbReference type="InterPro" id="IPR050738">
    <property type="entry name" value="Sulfatase"/>
</dbReference>
<dbReference type="AlphaFoldDB" id="A0A5C5W967"/>
<evidence type="ECO:0000256" key="4">
    <source>
        <dbReference type="ARBA" id="ARBA00022837"/>
    </source>
</evidence>
<evidence type="ECO:0000256" key="1">
    <source>
        <dbReference type="ARBA" id="ARBA00008779"/>
    </source>
</evidence>
<comment type="caution">
    <text evidence="8">The sequence shown here is derived from an EMBL/GenBank/DDBJ whole genome shotgun (WGS) entry which is preliminary data.</text>
</comment>
<keyword evidence="3 8" id="KW-0378">Hydrolase</keyword>
<dbReference type="EC" id="3.1.6.1" evidence="8"/>
<dbReference type="GO" id="GO:0046872">
    <property type="term" value="F:metal ion binding"/>
    <property type="evidence" value="ECO:0007669"/>
    <property type="project" value="UniProtKB-KW"/>
</dbReference>
<dbReference type="EMBL" id="SIHI01000025">
    <property type="protein sequence ID" value="TWT47037.1"/>
    <property type="molecule type" value="Genomic_DNA"/>
</dbReference>
<feature type="region of interest" description="Disordered" evidence="5">
    <location>
        <begin position="187"/>
        <end position="209"/>
    </location>
</feature>
<dbReference type="Gene3D" id="3.30.1120.10">
    <property type="match status" value="1"/>
</dbReference>
<keyword evidence="6" id="KW-0732">Signal</keyword>
<feature type="chain" id="PRO_5022936973" evidence="6">
    <location>
        <begin position="29"/>
        <end position="721"/>
    </location>
</feature>
<dbReference type="Pfam" id="PF00884">
    <property type="entry name" value="Sulfatase"/>
    <property type="match status" value="1"/>
</dbReference>
<keyword evidence="9" id="KW-1185">Reference proteome</keyword>
<evidence type="ECO:0000256" key="5">
    <source>
        <dbReference type="SAM" id="MobiDB-lite"/>
    </source>
</evidence>
<dbReference type="PANTHER" id="PTHR42693:SF53">
    <property type="entry name" value="ENDO-4-O-SULFATASE"/>
    <property type="match status" value="1"/>
</dbReference>
<dbReference type="Proteomes" id="UP000317243">
    <property type="component" value="Unassembled WGS sequence"/>
</dbReference>
<evidence type="ECO:0000313" key="9">
    <source>
        <dbReference type="Proteomes" id="UP000317243"/>
    </source>
</evidence>
<dbReference type="OrthoDB" id="9783154at2"/>
<dbReference type="Gene3D" id="3.40.720.10">
    <property type="entry name" value="Alkaline Phosphatase, subunit A"/>
    <property type="match status" value="1"/>
</dbReference>
<dbReference type="InterPro" id="IPR024607">
    <property type="entry name" value="Sulfatase_CS"/>
</dbReference>
<reference evidence="8 9" key="1">
    <citation type="submission" date="2019-02" db="EMBL/GenBank/DDBJ databases">
        <title>Deep-cultivation of Planctomycetes and their phenomic and genomic characterization uncovers novel biology.</title>
        <authorList>
            <person name="Wiegand S."/>
            <person name="Jogler M."/>
            <person name="Boedeker C."/>
            <person name="Pinto D."/>
            <person name="Vollmers J."/>
            <person name="Rivas-Marin E."/>
            <person name="Kohn T."/>
            <person name="Peeters S.H."/>
            <person name="Heuer A."/>
            <person name="Rast P."/>
            <person name="Oberbeckmann S."/>
            <person name="Bunk B."/>
            <person name="Jeske O."/>
            <person name="Meyerdierks A."/>
            <person name="Storesund J.E."/>
            <person name="Kallscheuer N."/>
            <person name="Luecker S."/>
            <person name="Lage O.M."/>
            <person name="Pohl T."/>
            <person name="Merkel B.J."/>
            <person name="Hornburger P."/>
            <person name="Mueller R.-W."/>
            <person name="Bruemmer F."/>
            <person name="Labrenz M."/>
            <person name="Spormann A.M."/>
            <person name="Op Den Camp H."/>
            <person name="Overmann J."/>
            <person name="Amann R."/>
            <person name="Jetten M.S.M."/>
            <person name="Mascher T."/>
            <person name="Medema M.H."/>
            <person name="Devos D.P."/>
            <person name="Kaster A.-K."/>
            <person name="Ovreas L."/>
            <person name="Rohde M."/>
            <person name="Galperin M.Y."/>
            <person name="Jogler C."/>
        </authorList>
    </citation>
    <scope>NUCLEOTIDE SEQUENCE [LARGE SCALE GENOMIC DNA]</scope>
    <source>
        <strain evidence="8 9">KOR42</strain>
    </source>
</reference>
<dbReference type="GO" id="GO:0004065">
    <property type="term" value="F:arylsulfatase activity"/>
    <property type="evidence" value="ECO:0007669"/>
    <property type="project" value="UniProtKB-EC"/>
</dbReference>
<dbReference type="InterPro" id="IPR017850">
    <property type="entry name" value="Alkaline_phosphatase_core_sf"/>
</dbReference>
<dbReference type="InterPro" id="IPR000917">
    <property type="entry name" value="Sulfatase_N"/>
</dbReference>
<keyword evidence="4" id="KW-0106">Calcium</keyword>
<proteinExistence type="inferred from homology"/>
<evidence type="ECO:0000256" key="6">
    <source>
        <dbReference type="SAM" id="SignalP"/>
    </source>
</evidence>
<dbReference type="PANTHER" id="PTHR42693">
    <property type="entry name" value="ARYLSULFATASE FAMILY MEMBER"/>
    <property type="match status" value="1"/>
</dbReference>
<feature type="compositionally biased region" description="Polar residues" evidence="5">
    <location>
        <begin position="187"/>
        <end position="206"/>
    </location>
</feature>
<organism evidence="8 9">
    <name type="scientific">Thalassoglobus neptunius</name>
    <dbReference type="NCBI Taxonomy" id="1938619"/>
    <lineage>
        <taxon>Bacteria</taxon>
        <taxon>Pseudomonadati</taxon>
        <taxon>Planctomycetota</taxon>
        <taxon>Planctomycetia</taxon>
        <taxon>Planctomycetales</taxon>
        <taxon>Planctomycetaceae</taxon>
        <taxon>Thalassoglobus</taxon>
    </lineage>
</organism>
<keyword evidence="2" id="KW-0479">Metal-binding</keyword>
<dbReference type="SUPFAM" id="SSF53649">
    <property type="entry name" value="Alkaline phosphatase-like"/>
    <property type="match status" value="1"/>
</dbReference>
<sequence length="721" mass="78619" precursor="true">MGFYRNCLMLAGCLLSALSFLGSGVVAASELPPNVVIMMADDMGLGDTSAYQDLNGNSDESQILTPNMERLARLGVRMTDAHTPSSRCSPTRYGLITGRYPWRNRLKHWVLFGAQGDPMIERDRPTIATQLQDFGYHTGMVGKWHVGLRFRKSDDHPADGWDDADLKFPLYDTPLDHGFDECIITSRSHGTSGPKSNTRQNTSEQTVGPGHIEGRTAIGATGNGKQLVESGPNAYILEDLGGRHSDHAIDFLNRHLKNTETAASPFFLYYACNSNHSPYTPVDSIDGQPVKGESRSVAGQKMGEREDFVYENDVALGRLIDYLENTPDPRRPGHSLVDNTLVIFTSDNGAEKNRDTATGRWRSNKGSCYEGGHRVPFIAACPAAGIGDGNDETPGLTNESLICLTDLMATIADLNEQSLSSIEDGAKGAEDSVSILPALRGEKLAPRPMFYNDHRQADDPAACAMRLDDPVVNGNRVDGKWKIFFDANLIRRGIPQPFELYDLAVDPYEQTNLINDVQLKELIAHLSSVAERHRNSGGHRLAEIASDQRVAFNWAQTPFIPESPGLTLVDLRERFQNEEHSTVSVEAEGVTAKFTAVPGSSNYPARFSVNPRGVGIEGGAFKQVDDGESIIVTFDKDVIVESVAIVAGNGVCGGFYQVGEGSPLAIYCVDADIDAKDQAGILSDIGLLKAGTPLRLDSHPHYGVEAPGQWRLESLTIRFLK</sequence>
<feature type="domain" description="Sulfatase N-terminal" evidence="7">
    <location>
        <begin position="33"/>
        <end position="414"/>
    </location>
</feature>
<evidence type="ECO:0000259" key="7">
    <source>
        <dbReference type="Pfam" id="PF00884"/>
    </source>
</evidence>
<dbReference type="PROSITE" id="PS00149">
    <property type="entry name" value="SULFATASE_2"/>
    <property type="match status" value="1"/>
</dbReference>
<dbReference type="CDD" id="cd16143">
    <property type="entry name" value="ARS_like"/>
    <property type="match status" value="1"/>
</dbReference>
<evidence type="ECO:0000256" key="2">
    <source>
        <dbReference type="ARBA" id="ARBA00022723"/>
    </source>
</evidence>
<feature type="signal peptide" evidence="6">
    <location>
        <begin position="1"/>
        <end position="28"/>
    </location>
</feature>
<comment type="similarity">
    <text evidence="1">Belongs to the sulfatase family.</text>
</comment>
<dbReference type="RefSeq" id="WP_146511613.1">
    <property type="nucleotide sequence ID" value="NZ_SIHI01000025.1"/>
</dbReference>
<accession>A0A5C5W967</accession>
<evidence type="ECO:0000256" key="3">
    <source>
        <dbReference type="ARBA" id="ARBA00022801"/>
    </source>
</evidence>
<gene>
    <name evidence="8" type="primary">atsA_55</name>
    <name evidence="8" type="ORF">KOR42_42340</name>
</gene>
<name>A0A5C5W967_9PLAN</name>
<protein>
    <submittedName>
        <fullName evidence="8">Arylsulfatase</fullName>
        <ecNumber evidence="8">3.1.6.1</ecNumber>
    </submittedName>
</protein>
<evidence type="ECO:0000313" key="8">
    <source>
        <dbReference type="EMBL" id="TWT47037.1"/>
    </source>
</evidence>